<reference evidence="2 3" key="1">
    <citation type="submission" date="2016-08" db="EMBL/GenBank/DDBJ databases">
        <authorList>
            <person name="Seilhamer J.J."/>
        </authorList>
    </citation>
    <scope>NUCLEOTIDE SEQUENCE [LARGE SCALE GENOMIC DNA]</scope>
    <source>
        <strain evidence="2 3">A37T2</strain>
    </source>
</reference>
<evidence type="ECO:0000313" key="2">
    <source>
        <dbReference type="EMBL" id="SCC57023.1"/>
    </source>
</evidence>
<gene>
    <name evidence="2" type="ORF">GA0116948_11576</name>
</gene>
<sequence length="150" mass="16601">MKPLIVLLGSFGTALLVLHFIQGGWHWQWPARIAMSTMLLLTSSGHFLFTQGMMMMLPPFLPAKKTLIYFTGLLEILAAIGLLIPALRTVTAICLLMFFILILPANVYAALKKINLETAGYDGPGLSYLWFRIPMQLLLLAWVYAAGFGG</sequence>
<evidence type="ECO:0000256" key="1">
    <source>
        <dbReference type="SAM" id="Phobius"/>
    </source>
</evidence>
<evidence type="ECO:0000313" key="3">
    <source>
        <dbReference type="Proteomes" id="UP000242818"/>
    </source>
</evidence>
<protein>
    <submittedName>
        <fullName evidence="2">Uncharacterized membrane protein</fullName>
    </submittedName>
</protein>
<dbReference type="PANTHER" id="PTHR36974">
    <property type="entry name" value="MEMBRANE PROTEIN-RELATED"/>
    <property type="match status" value="1"/>
</dbReference>
<proteinExistence type="predicted"/>
<dbReference type="AlphaFoldDB" id="A0A1C4FMX9"/>
<keyword evidence="1" id="KW-1133">Transmembrane helix</keyword>
<feature type="transmembrane region" description="Helical" evidence="1">
    <location>
        <begin position="33"/>
        <end position="54"/>
    </location>
</feature>
<dbReference type="OrthoDB" id="673526at2"/>
<organism evidence="2 3">
    <name type="scientific">Chitinophaga costaii</name>
    <dbReference type="NCBI Taxonomy" id="1335309"/>
    <lineage>
        <taxon>Bacteria</taxon>
        <taxon>Pseudomonadati</taxon>
        <taxon>Bacteroidota</taxon>
        <taxon>Chitinophagia</taxon>
        <taxon>Chitinophagales</taxon>
        <taxon>Chitinophagaceae</taxon>
        <taxon>Chitinophaga</taxon>
    </lineage>
</organism>
<keyword evidence="3" id="KW-1185">Reference proteome</keyword>
<dbReference type="RefSeq" id="WP_089714595.1">
    <property type="nucleotide sequence ID" value="NZ_FMAR01000015.1"/>
</dbReference>
<feature type="transmembrane region" description="Helical" evidence="1">
    <location>
        <begin position="66"/>
        <end position="84"/>
    </location>
</feature>
<keyword evidence="1" id="KW-0812">Transmembrane</keyword>
<feature type="transmembrane region" description="Helical" evidence="1">
    <location>
        <begin position="90"/>
        <end position="109"/>
    </location>
</feature>
<dbReference type="PANTHER" id="PTHR36974:SF1">
    <property type="entry name" value="DOXX FAMILY MEMBRANE PROTEIN"/>
    <property type="match status" value="1"/>
</dbReference>
<name>A0A1C4FMX9_9BACT</name>
<accession>A0A1C4FMX9</accession>
<keyword evidence="1" id="KW-0472">Membrane</keyword>
<dbReference type="EMBL" id="FMAR01000015">
    <property type="protein sequence ID" value="SCC57023.1"/>
    <property type="molecule type" value="Genomic_DNA"/>
</dbReference>
<feature type="transmembrane region" description="Helical" evidence="1">
    <location>
        <begin position="129"/>
        <end position="147"/>
    </location>
</feature>
<dbReference type="Proteomes" id="UP000242818">
    <property type="component" value="Unassembled WGS sequence"/>
</dbReference>